<feature type="compositionally biased region" description="Basic residues" evidence="1">
    <location>
        <begin position="13"/>
        <end position="28"/>
    </location>
</feature>
<evidence type="ECO:0000313" key="3">
    <source>
        <dbReference type="Proteomes" id="UP000009183"/>
    </source>
</evidence>
<reference evidence="3" key="1">
    <citation type="journal article" date="2007" name="Nature">
        <title>The grapevine genome sequence suggests ancestral hexaploidization in major angiosperm phyla.</title>
        <authorList>
            <consortium name="The French-Italian Public Consortium for Grapevine Genome Characterization."/>
            <person name="Jaillon O."/>
            <person name="Aury J.-M."/>
            <person name="Noel B."/>
            <person name="Policriti A."/>
            <person name="Clepet C."/>
            <person name="Casagrande A."/>
            <person name="Choisne N."/>
            <person name="Aubourg S."/>
            <person name="Vitulo N."/>
            <person name="Jubin C."/>
            <person name="Vezzi A."/>
            <person name="Legeai F."/>
            <person name="Hugueney P."/>
            <person name="Dasilva C."/>
            <person name="Horner D."/>
            <person name="Mica E."/>
            <person name="Jublot D."/>
            <person name="Poulain J."/>
            <person name="Bruyere C."/>
            <person name="Billault A."/>
            <person name="Segurens B."/>
            <person name="Gouyvenoux M."/>
            <person name="Ugarte E."/>
            <person name="Cattonaro F."/>
            <person name="Anthouard V."/>
            <person name="Vico V."/>
            <person name="Del Fabbro C."/>
            <person name="Alaux M."/>
            <person name="Di Gaspero G."/>
            <person name="Dumas V."/>
            <person name="Felice N."/>
            <person name="Paillard S."/>
            <person name="Juman I."/>
            <person name="Moroldo M."/>
            <person name="Scalabrin S."/>
            <person name="Canaguier A."/>
            <person name="Le Clainche I."/>
            <person name="Malacrida G."/>
            <person name="Durand E."/>
            <person name="Pesole G."/>
            <person name="Laucou V."/>
            <person name="Chatelet P."/>
            <person name="Merdinoglu D."/>
            <person name="Delledonne M."/>
            <person name="Pezzotti M."/>
            <person name="Lecharny A."/>
            <person name="Scarpelli C."/>
            <person name="Artiguenave F."/>
            <person name="Pe M.E."/>
            <person name="Valle G."/>
            <person name="Morgante M."/>
            <person name="Caboche M."/>
            <person name="Adam-Blondon A.-F."/>
            <person name="Weissenbach J."/>
            <person name="Quetier F."/>
            <person name="Wincker P."/>
        </authorList>
    </citation>
    <scope>NUCLEOTIDE SEQUENCE [LARGE SCALE GENOMIC DNA]</scope>
    <source>
        <strain evidence="3">cv. Pinot noir / PN40024</strain>
    </source>
</reference>
<feature type="region of interest" description="Disordered" evidence="1">
    <location>
        <begin position="13"/>
        <end position="51"/>
    </location>
</feature>
<dbReference type="EMBL" id="FN596041">
    <property type="protein sequence ID" value="CCB57406.1"/>
    <property type="molecule type" value="Genomic_DNA"/>
</dbReference>
<proteinExistence type="predicted"/>
<dbReference type="Proteomes" id="UP000009183">
    <property type="component" value="Unassembled WGS sequence, unordered"/>
</dbReference>
<dbReference type="PaxDb" id="29760-VIT_00s0371g00090.t01"/>
<sequence length="91" mass="10469">MDNLGFLHKKKLRIRRSKVTRSSRKKQKGDKELKSWRDGQVGPAADNNNNNNHHLTWILLRKETKRRQRIGVPSLTWNLGVNSSGIIKKGG</sequence>
<keyword evidence="3" id="KW-1185">Reference proteome</keyword>
<accession>F6HRU8</accession>
<dbReference type="InParanoid" id="F6HRU8"/>
<dbReference type="AlphaFoldDB" id="F6HRU8"/>
<evidence type="ECO:0000256" key="1">
    <source>
        <dbReference type="SAM" id="MobiDB-lite"/>
    </source>
</evidence>
<organism evidence="2 3">
    <name type="scientific">Vitis vinifera</name>
    <name type="common">Grape</name>
    <dbReference type="NCBI Taxonomy" id="29760"/>
    <lineage>
        <taxon>Eukaryota</taxon>
        <taxon>Viridiplantae</taxon>
        <taxon>Streptophyta</taxon>
        <taxon>Embryophyta</taxon>
        <taxon>Tracheophyta</taxon>
        <taxon>Spermatophyta</taxon>
        <taxon>Magnoliopsida</taxon>
        <taxon>eudicotyledons</taxon>
        <taxon>Gunneridae</taxon>
        <taxon>Pentapetalae</taxon>
        <taxon>rosids</taxon>
        <taxon>Vitales</taxon>
        <taxon>Vitaceae</taxon>
        <taxon>Viteae</taxon>
        <taxon>Vitis</taxon>
    </lineage>
</organism>
<name>F6HRU8_VITVI</name>
<evidence type="ECO:0000313" key="2">
    <source>
        <dbReference type="EMBL" id="CCB57406.1"/>
    </source>
</evidence>
<gene>
    <name evidence="2" type="ORF">VIT_00s0371g00090</name>
</gene>
<protein>
    <submittedName>
        <fullName evidence="2">Uncharacterized protein</fullName>
    </submittedName>
</protein>
<dbReference type="HOGENOM" id="CLU_2431487_0_0_1"/>